<keyword evidence="5" id="KW-1015">Disulfide bond</keyword>
<keyword evidence="8" id="KW-0732">Signal</keyword>
<evidence type="ECO:0000256" key="3">
    <source>
        <dbReference type="ARBA" id="ARBA00022989"/>
    </source>
</evidence>
<dbReference type="Proteomes" id="UP000051952">
    <property type="component" value="Unassembled WGS sequence"/>
</dbReference>
<evidence type="ECO:0000256" key="6">
    <source>
        <dbReference type="SAM" id="MobiDB-lite"/>
    </source>
</evidence>
<gene>
    <name evidence="10" type="ORF">BSAL_35465</name>
</gene>
<feature type="domain" description="GAIN-B" evidence="9">
    <location>
        <begin position="1495"/>
        <end position="1647"/>
    </location>
</feature>
<dbReference type="InterPro" id="IPR057244">
    <property type="entry name" value="GAIN_B"/>
</dbReference>
<keyword evidence="2 7" id="KW-0812">Transmembrane</keyword>
<evidence type="ECO:0000256" key="1">
    <source>
        <dbReference type="ARBA" id="ARBA00004370"/>
    </source>
</evidence>
<evidence type="ECO:0000259" key="9">
    <source>
        <dbReference type="PROSITE" id="PS50221"/>
    </source>
</evidence>
<dbReference type="InterPro" id="IPR046338">
    <property type="entry name" value="GAIN_dom_sf"/>
</dbReference>
<keyword evidence="3 7" id="KW-1133">Transmembrane helix</keyword>
<evidence type="ECO:0000256" key="5">
    <source>
        <dbReference type="ARBA" id="ARBA00023157"/>
    </source>
</evidence>
<evidence type="ECO:0000256" key="2">
    <source>
        <dbReference type="ARBA" id="ARBA00022692"/>
    </source>
</evidence>
<organism evidence="10 11">
    <name type="scientific">Bodo saltans</name>
    <name type="common">Flagellated protozoan</name>
    <dbReference type="NCBI Taxonomy" id="75058"/>
    <lineage>
        <taxon>Eukaryota</taxon>
        <taxon>Discoba</taxon>
        <taxon>Euglenozoa</taxon>
        <taxon>Kinetoplastea</taxon>
        <taxon>Metakinetoplastina</taxon>
        <taxon>Eubodonida</taxon>
        <taxon>Bodonidae</taxon>
        <taxon>Bodo</taxon>
    </lineage>
</organism>
<protein>
    <submittedName>
        <fullName evidence="10">Membrane-associated protein, putative</fullName>
    </submittedName>
</protein>
<dbReference type="InterPro" id="IPR000203">
    <property type="entry name" value="GPS"/>
</dbReference>
<name>A0A0S4JKQ0_BODSA</name>
<keyword evidence="11" id="KW-1185">Reference proteome</keyword>
<feature type="compositionally biased region" description="Low complexity" evidence="6">
    <location>
        <begin position="847"/>
        <end position="870"/>
    </location>
</feature>
<proteinExistence type="predicted"/>
<feature type="region of interest" description="Disordered" evidence="6">
    <location>
        <begin position="838"/>
        <end position="875"/>
    </location>
</feature>
<feature type="signal peptide" evidence="8">
    <location>
        <begin position="1"/>
        <end position="26"/>
    </location>
</feature>
<accession>A0A0S4JKQ0</accession>
<evidence type="ECO:0000313" key="11">
    <source>
        <dbReference type="Proteomes" id="UP000051952"/>
    </source>
</evidence>
<dbReference type="GO" id="GO:0016020">
    <property type="term" value="C:membrane"/>
    <property type="evidence" value="ECO:0007669"/>
    <property type="project" value="UniProtKB-SubCell"/>
</dbReference>
<dbReference type="PROSITE" id="PS50221">
    <property type="entry name" value="GAIN_B"/>
    <property type="match status" value="1"/>
</dbReference>
<dbReference type="Pfam" id="PF01825">
    <property type="entry name" value="GPS"/>
    <property type="match status" value="1"/>
</dbReference>
<evidence type="ECO:0000256" key="7">
    <source>
        <dbReference type="SAM" id="Phobius"/>
    </source>
</evidence>
<evidence type="ECO:0000313" key="10">
    <source>
        <dbReference type="EMBL" id="CUG92089.1"/>
    </source>
</evidence>
<reference evidence="11" key="1">
    <citation type="submission" date="2015-09" db="EMBL/GenBank/DDBJ databases">
        <authorList>
            <consortium name="Pathogen Informatics"/>
        </authorList>
    </citation>
    <scope>NUCLEOTIDE SEQUENCE [LARGE SCALE GENOMIC DNA]</scope>
    <source>
        <strain evidence="11">Lake Konstanz</strain>
    </source>
</reference>
<dbReference type="VEuPathDB" id="TriTrypDB:BSAL_35465"/>
<evidence type="ECO:0000256" key="8">
    <source>
        <dbReference type="SAM" id="SignalP"/>
    </source>
</evidence>
<dbReference type="EMBL" id="CYKH01002005">
    <property type="protein sequence ID" value="CUG92089.1"/>
    <property type="molecule type" value="Genomic_DNA"/>
</dbReference>
<evidence type="ECO:0000256" key="4">
    <source>
        <dbReference type="ARBA" id="ARBA00023136"/>
    </source>
</evidence>
<dbReference type="Gene3D" id="2.60.220.50">
    <property type="match status" value="1"/>
</dbReference>
<keyword evidence="4 7" id="KW-0472">Membrane</keyword>
<feature type="chain" id="PRO_5006622493" evidence="8">
    <location>
        <begin position="27"/>
        <end position="1721"/>
    </location>
</feature>
<sequence length="1721" mass="180213">MTASVVTLCAWSLIIVIASSLEPSLASEISSNGGTPLLVIPAEFHVPLLALPAAAVTQTWNISILPPVAGSSFTNVAFDDVHWKTLFLGDAELLVNIVSASEVEFGVAGVAITTQPTKFDISQQVLGVTISCSGLLAVSIPRAAVMVTVNTDGNDVSVAISLGGISTALTFSSGICSIASSLSPKLTDAVQNAINNALTSEAILDAVNSKLSAALKNVTNMFFMEATGDKAISMLVSLLNETVGWSVNQEIVSMIEHIFVDAVDGNFSGVFVELSNSLAMFSNITEVNVGLAWFLGAHNASIDALLQVASHFGWDALLTNNLEHVLTILQSTVPGLNFSDSMHYIQNMTLAAESLEKLTWTIQADVTSWWNATGVNITESLSLENLLSTLQTGSENIYSALQATLPDLFSGLERLLPGLNFSNSQANFLDGNATVMTVETISTLAHNIDVVGAIERDVGAWWNATNMELEDLLSTDMLLQFVVSAGWDLMVADELQNVFVMLEVYLPGLNFSDSQAYIQNMTLTLPSLEGFAHVVQQDVMLWWDMVGMSAASLTPDALLQLFVDMGYATTLSDNIRGLFMYLENIVPGLDFSESRTFLLSMNLTTESVEGLALAVQHDIVAWTTAYMGNLPPLVQVVLSVITGRLTISALTQDLISQLPLAFTNLTELLTTIMDKFGLGQEFSGPLQMFSCVLNTLGSGPYRLGLSSVSYIVERGLIHIALLVARDKTLDVLLNPIVLLDPYAELLELTMQYPRNDVVAVSLILPAIVYFQLGNFHSPAFELVRLSMPFVSLRITSNGTAVSSGLVLEIPQPLTVTTKYMLNVTMAILPCFDETSPAPTALPPMTQTPGTTTAPSKAPTPAPSMSTTRAPTPAPTTPAPKPVCPFVCPDGSCATSLVNCSCTLNLAVSNFSAAFVGVSSAWVVDPRLGLTASGSAIYETTNASSPCKLFAFTPLLMFRWELFAANGTMVFSVNSSKMTVAASILNAGAVYSLLLTASGIHASQVAWRSWTFTVDAPLPIVSITRTAGTSARLSSMASLTIPTFIVDVVNDIDASPFSWQCTPLSSNGTCPAFVNQSVRSVTIAADSSVTPGMYNITFLYRSVYESSLLLTMFNGAAPSVRIVMGSSAVISHADVPFFAANSILSLAASVTGFSNATNTTWFVNGVQQNVSSKSISLNTTTLWPTPAASLASLAAVANTIRVVVAAADNAEVFGEASVVLGVLPSTPLTTFNISVVGNSTATSAQALTDTLSLTLGGGLNNLPASVLSTFAFFVYDNMRWSPLETIALSGMMFSATAPSLASFATNSRVTATFSAVQRVNGVTVASTTAMFSITRTSNLAQAIGNQVSLAGTVTDPASATQIANNLGSMMSATSNVTALQEMASAVGQLLVGALQNGGAQTLTNDQQGSLLSAMSVAMSSITAGSGKTTLQTSVTSVLTSVLNSGTFDPSNGQTALSAIASLTNATSVAKLAGSLARVVASDSTQPIGEPRVLQVGSLVIAVVRQVASSLANLSISSTSGATMVLPSTITLPGVDDDAVIGVSSTSLPSTTYGSDTSGTTPTSAVASFVLTSGISSVVSVKNLSIPISFTIKLTSASSGATCKYWDEVGLFWSTTGVTAVGVSATTLTCQTTHLTSFASFSSRGFGSESKVIGAVVGGVLGAVLVVMICIAVVKCRFRRPINDNNTTPGDEMAAHPIKASKLDFQATPTSQQLSRGYDTQKV</sequence>
<comment type="subcellular location">
    <subcellularLocation>
        <location evidence="1">Membrane</location>
    </subcellularLocation>
</comment>
<feature type="transmembrane region" description="Helical" evidence="7">
    <location>
        <begin position="1650"/>
        <end position="1672"/>
    </location>
</feature>